<dbReference type="EMBL" id="BMJV01000001">
    <property type="protein sequence ID" value="GGG63037.1"/>
    <property type="molecule type" value="Genomic_DNA"/>
</dbReference>
<dbReference type="AlphaFoldDB" id="A0A8J2ZH85"/>
<keyword evidence="2" id="KW-1185">Reference proteome</keyword>
<organism evidence="1 2">
    <name type="scientific">Salipiger pallidus</name>
    <dbReference type="NCBI Taxonomy" id="1775170"/>
    <lineage>
        <taxon>Bacteria</taxon>
        <taxon>Pseudomonadati</taxon>
        <taxon>Pseudomonadota</taxon>
        <taxon>Alphaproteobacteria</taxon>
        <taxon>Rhodobacterales</taxon>
        <taxon>Roseobacteraceae</taxon>
        <taxon>Salipiger</taxon>
    </lineage>
</organism>
<comment type="caution">
    <text evidence="1">The sequence shown here is derived from an EMBL/GenBank/DDBJ whole genome shotgun (WGS) entry which is preliminary data.</text>
</comment>
<reference evidence="1" key="1">
    <citation type="journal article" date="2014" name="Int. J. Syst. Evol. Microbiol.">
        <title>Complete genome sequence of Corynebacterium casei LMG S-19264T (=DSM 44701T), isolated from a smear-ripened cheese.</title>
        <authorList>
            <consortium name="US DOE Joint Genome Institute (JGI-PGF)"/>
            <person name="Walter F."/>
            <person name="Albersmeier A."/>
            <person name="Kalinowski J."/>
            <person name="Ruckert C."/>
        </authorList>
    </citation>
    <scope>NUCLEOTIDE SEQUENCE</scope>
    <source>
        <strain evidence="1">CGMCC 1.15762</strain>
    </source>
</reference>
<protein>
    <submittedName>
        <fullName evidence="1">Uncharacterized protein</fullName>
    </submittedName>
</protein>
<reference evidence="1" key="2">
    <citation type="submission" date="2020-09" db="EMBL/GenBank/DDBJ databases">
        <authorList>
            <person name="Sun Q."/>
            <person name="Zhou Y."/>
        </authorList>
    </citation>
    <scope>NUCLEOTIDE SEQUENCE</scope>
    <source>
        <strain evidence="1">CGMCC 1.15762</strain>
    </source>
</reference>
<dbReference type="RefSeq" id="WP_188788758.1">
    <property type="nucleotide sequence ID" value="NZ_BMJV01000001.1"/>
</dbReference>
<evidence type="ECO:0000313" key="1">
    <source>
        <dbReference type="EMBL" id="GGG63037.1"/>
    </source>
</evidence>
<gene>
    <name evidence="1" type="ORF">GCM10011415_06800</name>
</gene>
<dbReference type="Proteomes" id="UP000617145">
    <property type="component" value="Unassembled WGS sequence"/>
</dbReference>
<sequence>MTQWDLAVYRDVLLSLYKRRSALVRDHFHHRPEALLEFDPAREGGTGPLLRFRGIGGIAPGPYPRANTGAPVMG</sequence>
<evidence type="ECO:0000313" key="2">
    <source>
        <dbReference type="Proteomes" id="UP000617145"/>
    </source>
</evidence>
<proteinExistence type="predicted"/>
<accession>A0A8J2ZH85</accession>
<name>A0A8J2ZH85_9RHOB</name>